<sequence length="77" mass="8751">MNLPNKLTITRIILAPIFMIFFLIDNVYSRYFSTFIFIVAALTDLYDGYLARKTGVITGFGKFMDPLADKILTSTAF</sequence>
<evidence type="ECO:0000256" key="11">
    <source>
        <dbReference type="RuleBase" id="RU003750"/>
    </source>
</evidence>
<proteinExistence type="inferred from homology"/>
<comment type="subcellular location">
    <subcellularLocation>
        <location evidence="1">Membrane</location>
        <topology evidence="1">Multi-pass membrane protein</topology>
    </subcellularLocation>
</comment>
<dbReference type="PATRIC" id="fig|1703775.3.peg.553"/>
<evidence type="ECO:0000256" key="12">
    <source>
        <dbReference type="SAM" id="Phobius"/>
    </source>
</evidence>
<dbReference type="GO" id="GO:0016020">
    <property type="term" value="C:membrane"/>
    <property type="evidence" value="ECO:0007669"/>
    <property type="project" value="UniProtKB-SubCell"/>
</dbReference>
<keyword evidence="4 11" id="KW-0808">Transferase</keyword>
<evidence type="ECO:0000256" key="6">
    <source>
        <dbReference type="ARBA" id="ARBA00022989"/>
    </source>
</evidence>
<keyword evidence="10" id="KW-1208">Phospholipid metabolism</keyword>
<dbReference type="Gene3D" id="1.20.120.1760">
    <property type="match status" value="1"/>
</dbReference>
<keyword evidence="7" id="KW-0443">Lipid metabolism</keyword>
<organism evidence="13 14">
    <name type="scientific">candidate division WOR-1 bacterium DG_54_3</name>
    <dbReference type="NCBI Taxonomy" id="1703775"/>
    <lineage>
        <taxon>Bacteria</taxon>
        <taxon>Bacillati</taxon>
        <taxon>Saganbacteria</taxon>
    </lineage>
</organism>
<dbReference type="InterPro" id="IPR043130">
    <property type="entry name" value="CDP-OH_PTrfase_TM_dom"/>
</dbReference>
<dbReference type="GO" id="GO:0016780">
    <property type="term" value="F:phosphotransferase activity, for other substituted phosphate groups"/>
    <property type="evidence" value="ECO:0007669"/>
    <property type="project" value="InterPro"/>
</dbReference>
<dbReference type="InterPro" id="IPR000462">
    <property type="entry name" value="CDP-OH_P_trans"/>
</dbReference>
<feature type="transmembrane region" description="Helical" evidence="12">
    <location>
        <begin position="30"/>
        <end position="46"/>
    </location>
</feature>
<evidence type="ECO:0000256" key="3">
    <source>
        <dbReference type="ARBA" id="ARBA00022516"/>
    </source>
</evidence>
<dbReference type="PANTHER" id="PTHR14269:SF62">
    <property type="entry name" value="CDP-DIACYLGLYCEROL--GLYCEROL-3-PHOSPHATE 3-PHOSPHATIDYLTRANSFERASE 1, CHLOROPLASTIC"/>
    <property type="match status" value="1"/>
</dbReference>
<keyword evidence="3" id="KW-0444">Lipid biosynthesis</keyword>
<gene>
    <name evidence="13" type="ORF">AMJ44_09900</name>
</gene>
<evidence type="ECO:0000256" key="9">
    <source>
        <dbReference type="ARBA" id="ARBA00023209"/>
    </source>
</evidence>
<dbReference type="InterPro" id="IPR050324">
    <property type="entry name" value="CDP-alcohol_PTase-I"/>
</dbReference>
<dbReference type="GO" id="GO:0046474">
    <property type="term" value="P:glycerophospholipid biosynthetic process"/>
    <property type="evidence" value="ECO:0007669"/>
    <property type="project" value="TreeGrafter"/>
</dbReference>
<keyword evidence="6 12" id="KW-1133">Transmembrane helix</keyword>
<dbReference type="PANTHER" id="PTHR14269">
    <property type="entry name" value="CDP-DIACYLGLYCEROL--GLYCEROL-3-PHOSPHATE 3-PHOSPHATIDYLTRANSFERASE-RELATED"/>
    <property type="match status" value="1"/>
</dbReference>
<evidence type="ECO:0000256" key="1">
    <source>
        <dbReference type="ARBA" id="ARBA00004141"/>
    </source>
</evidence>
<evidence type="ECO:0000256" key="10">
    <source>
        <dbReference type="ARBA" id="ARBA00023264"/>
    </source>
</evidence>
<feature type="transmembrane region" description="Helical" evidence="12">
    <location>
        <begin position="7"/>
        <end position="24"/>
    </location>
</feature>
<comment type="caution">
    <text evidence="13">The sequence shown here is derived from an EMBL/GenBank/DDBJ whole genome shotgun (WGS) entry which is preliminary data.</text>
</comment>
<reference evidence="13 14" key="1">
    <citation type="journal article" date="2015" name="Microbiome">
        <title>Genomic resolution of linkages in carbon, nitrogen, and sulfur cycling among widespread estuary sediment bacteria.</title>
        <authorList>
            <person name="Baker B.J."/>
            <person name="Lazar C.S."/>
            <person name="Teske A.P."/>
            <person name="Dick G.J."/>
        </authorList>
    </citation>
    <scope>NUCLEOTIDE SEQUENCE [LARGE SCALE GENOMIC DNA]</scope>
    <source>
        <strain evidence="13">DG_54_3</strain>
    </source>
</reference>
<name>A0A0S7XT25_UNCSA</name>
<keyword evidence="9" id="KW-0594">Phospholipid biosynthesis</keyword>
<dbReference type="AlphaFoldDB" id="A0A0S7XT25"/>
<evidence type="ECO:0000256" key="4">
    <source>
        <dbReference type="ARBA" id="ARBA00022679"/>
    </source>
</evidence>
<evidence type="ECO:0000256" key="2">
    <source>
        <dbReference type="ARBA" id="ARBA00010441"/>
    </source>
</evidence>
<evidence type="ECO:0000256" key="5">
    <source>
        <dbReference type="ARBA" id="ARBA00022692"/>
    </source>
</evidence>
<dbReference type="InterPro" id="IPR048254">
    <property type="entry name" value="CDP_ALCOHOL_P_TRANSF_CS"/>
</dbReference>
<evidence type="ECO:0000313" key="13">
    <source>
        <dbReference type="EMBL" id="KPJ65578.1"/>
    </source>
</evidence>
<dbReference type="PROSITE" id="PS00379">
    <property type="entry name" value="CDP_ALCOHOL_P_TRANSF"/>
    <property type="match status" value="1"/>
</dbReference>
<dbReference type="EMBL" id="LIZX01000110">
    <property type="protein sequence ID" value="KPJ65578.1"/>
    <property type="molecule type" value="Genomic_DNA"/>
</dbReference>
<protein>
    <submittedName>
        <fullName evidence="13">CDP-diacylglycerol--glycerol-3-phosphate 3-phosphatidyltransferase</fullName>
    </submittedName>
</protein>
<evidence type="ECO:0000313" key="14">
    <source>
        <dbReference type="Proteomes" id="UP000051861"/>
    </source>
</evidence>
<evidence type="ECO:0000256" key="7">
    <source>
        <dbReference type="ARBA" id="ARBA00023098"/>
    </source>
</evidence>
<keyword evidence="5 12" id="KW-0812">Transmembrane</keyword>
<comment type="similarity">
    <text evidence="2 11">Belongs to the CDP-alcohol phosphatidyltransferase class-I family.</text>
</comment>
<accession>A0A0S7XT25</accession>
<feature type="non-terminal residue" evidence="13">
    <location>
        <position position="77"/>
    </location>
</feature>
<dbReference type="Pfam" id="PF01066">
    <property type="entry name" value="CDP-OH_P_transf"/>
    <property type="match status" value="1"/>
</dbReference>
<dbReference type="Proteomes" id="UP000051861">
    <property type="component" value="Unassembled WGS sequence"/>
</dbReference>
<keyword evidence="8 12" id="KW-0472">Membrane</keyword>
<evidence type="ECO:0000256" key="8">
    <source>
        <dbReference type="ARBA" id="ARBA00023136"/>
    </source>
</evidence>